<protein>
    <submittedName>
        <fullName evidence="10">Electron transporter YccM</fullName>
    </submittedName>
</protein>
<keyword evidence="11" id="KW-1185">Reference proteome</keyword>
<dbReference type="PROSITE" id="PS51379">
    <property type="entry name" value="4FE4S_FER_2"/>
    <property type="match status" value="1"/>
</dbReference>
<keyword evidence="8" id="KW-0812">Transmembrane</keyword>
<feature type="region of interest" description="Disordered" evidence="7">
    <location>
        <begin position="1"/>
        <end position="31"/>
    </location>
</feature>
<evidence type="ECO:0000256" key="1">
    <source>
        <dbReference type="ARBA" id="ARBA00004236"/>
    </source>
</evidence>
<dbReference type="Pfam" id="PF12801">
    <property type="entry name" value="Fer4_5"/>
    <property type="match status" value="1"/>
</dbReference>
<comment type="caution">
    <text evidence="10">The sequence shown here is derived from an EMBL/GenBank/DDBJ whole genome shotgun (WGS) entry which is preliminary data.</text>
</comment>
<evidence type="ECO:0000259" key="9">
    <source>
        <dbReference type="PROSITE" id="PS51379"/>
    </source>
</evidence>
<evidence type="ECO:0000256" key="3">
    <source>
        <dbReference type="ARBA" id="ARBA00022723"/>
    </source>
</evidence>
<dbReference type="GO" id="GO:0005886">
    <property type="term" value="C:plasma membrane"/>
    <property type="evidence" value="ECO:0007669"/>
    <property type="project" value="UniProtKB-SubCell"/>
</dbReference>
<keyword evidence="8" id="KW-1133">Transmembrane helix</keyword>
<proteinExistence type="predicted"/>
<gene>
    <name evidence="10" type="ORF">SOASR030_28280</name>
</gene>
<dbReference type="RefSeq" id="WP_027275403.1">
    <property type="nucleotide sequence ID" value="NZ_BRLH01000008.1"/>
</dbReference>
<evidence type="ECO:0000256" key="2">
    <source>
        <dbReference type="ARBA" id="ARBA00022475"/>
    </source>
</evidence>
<keyword evidence="4" id="KW-0408">Iron</keyword>
<feature type="compositionally biased region" description="Basic and acidic residues" evidence="7">
    <location>
        <begin position="1"/>
        <end position="16"/>
    </location>
</feature>
<dbReference type="Pfam" id="PF13237">
    <property type="entry name" value="Fer4_10"/>
    <property type="match status" value="1"/>
</dbReference>
<keyword evidence="6 8" id="KW-0472">Membrane</keyword>
<evidence type="ECO:0000256" key="8">
    <source>
        <dbReference type="SAM" id="Phobius"/>
    </source>
</evidence>
<dbReference type="GO" id="GO:0046872">
    <property type="term" value="F:metal ion binding"/>
    <property type="evidence" value="ECO:0007669"/>
    <property type="project" value="UniProtKB-KW"/>
</dbReference>
<dbReference type="InterPro" id="IPR017900">
    <property type="entry name" value="4Fe4S_Fe_S_CS"/>
</dbReference>
<evidence type="ECO:0000256" key="7">
    <source>
        <dbReference type="SAM" id="MobiDB-lite"/>
    </source>
</evidence>
<accession>A0AAV5N7I7</accession>
<evidence type="ECO:0000256" key="6">
    <source>
        <dbReference type="ARBA" id="ARBA00023136"/>
    </source>
</evidence>
<dbReference type="GO" id="GO:0051536">
    <property type="term" value="F:iron-sulfur cluster binding"/>
    <property type="evidence" value="ECO:0007669"/>
    <property type="project" value="UniProtKB-KW"/>
</dbReference>
<comment type="subcellular location">
    <subcellularLocation>
        <location evidence="1">Cell membrane</location>
    </subcellularLocation>
</comment>
<evidence type="ECO:0000313" key="10">
    <source>
        <dbReference type="EMBL" id="GKX56716.1"/>
    </source>
</evidence>
<feature type="transmembrane region" description="Helical" evidence="8">
    <location>
        <begin position="329"/>
        <end position="353"/>
    </location>
</feature>
<feature type="transmembrane region" description="Helical" evidence="8">
    <location>
        <begin position="47"/>
        <end position="64"/>
    </location>
</feature>
<evidence type="ECO:0000256" key="5">
    <source>
        <dbReference type="ARBA" id="ARBA00023014"/>
    </source>
</evidence>
<dbReference type="Proteomes" id="UP001058124">
    <property type="component" value="Unassembled WGS sequence"/>
</dbReference>
<name>A0AAV5N7I7_9GAMM</name>
<dbReference type="InterPro" id="IPR017896">
    <property type="entry name" value="4Fe4S_Fe-S-bd"/>
</dbReference>
<dbReference type="Gene3D" id="3.30.70.20">
    <property type="match status" value="1"/>
</dbReference>
<dbReference type="PANTHER" id="PTHR30224">
    <property type="entry name" value="ELECTRON TRANSPORT PROTEIN"/>
    <property type="match status" value="1"/>
</dbReference>
<keyword evidence="5" id="KW-0411">Iron-sulfur</keyword>
<reference evidence="10" key="1">
    <citation type="submission" date="2022-06" db="EMBL/GenBank/DDBJ databases">
        <title>Draft genome sequences of Leminorella grimontii str. JCM5902.</title>
        <authorList>
            <person name="Wakabayashi Y."/>
            <person name="Kojima K."/>
        </authorList>
    </citation>
    <scope>NUCLEOTIDE SEQUENCE</scope>
    <source>
        <strain evidence="10">JCM 5902</strain>
    </source>
</reference>
<feature type="transmembrane region" description="Helical" evidence="8">
    <location>
        <begin position="106"/>
        <end position="124"/>
    </location>
</feature>
<dbReference type="PANTHER" id="PTHR30224:SF4">
    <property type="entry name" value="ELECTRON TRANSPORT PROTEIN YCCM-RELATED"/>
    <property type="match status" value="1"/>
</dbReference>
<feature type="domain" description="4Fe-4S ferredoxin-type" evidence="9">
    <location>
        <begin position="252"/>
        <end position="280"/>
    </location>
</feature>
<dbReference type="AlphaFoldDB" id="A0AAV5N7I7"/>
<dbReference type="SUPFAM" id="SSF54862">
    <property type="entry name" value="4Fe-4S ferredoxins"/>
    <property type="match status" value="1"/>
</dbReference>
<organism evidence="10 11">
    <name type="scientific">Leminorella grimontii</name>
    <dbReference type="NCBI Taxonomy" id="82981"/>
    <lineage>
        <taxon>Bacteria</taxon>
        <taxon>Pseudomonadati</taxon>
        <taxon>Pseudomonadota</taxon>
        <taxon>Gammaproteobacteria</taxon>
        <taxon>Enterobacterales</taxon>
        <taxon>Budviciaceae</taxon>
        <taxon>Leminorella</taxon>
    </lineage>
</organism>
<feature type="transmembrane region" description="Helical" evidence="8">
    <location>
        <begin position="210"/>
        <end position="228"/>
    </location>
</feature>
<dbReference type="PROSITE" id="PS00198">
    <property type="entry name" value="4FE4S_FER_1"/>
    <property type="match status" value="2"/>
</dbReference>
<keyword evidence="3" id="KW-0479">Metal-binding</keyword>
<dbReference type="EMBL" id="BRLH01000008">
    <property type="protein sequence ID" value="GKX56716.1"/>
    <property type="molecule type" value="Genomic_DNA"/>
</dbReference>
<evidence type="ECO:0000256" key="4">
    <source>
        <dbReference type="ARBA" id="ARBA00023004"/>
    </source>
</evidence>
<keyword evidence="2" id="KW-1003">Cell membrane</keyword>
<feature type="transmembrane region" description="Helical" evidence="8">
    <location>
        <begin position="169"/>
        <end position="190"/>
    </location>
</feature>
<sequence length="379" mass="42400">MSEKNVSEKSVSEKARQRWQRRPGTTGGKLPWNDWRNASTWRRATQFLLLAFNIYIGVAFYFWVRYFETGGASIYVPRPGGIEGWLPIAGLMNLKFAWETHQLPPVHAAAMLLLVAFILISLLLKKSFCSWLCPIGTLSELVGALGKRLFGRNFTLPKWLDIPLRGLKYLLLGFFLYIALPMPAQGIYMFLMSPYGLIADVKMLDFFRNVGAITLACVFAFTFASLLIRNFWCRYLCPYGALLGIFSLFSPFKIRRNAASCIDCGKCAKACPSNIPVDRLIQVRTVECTACMTCVESCPVASTLHFSLVKPVGSRPEAGERAKPLWRQAALSGAAMTVLVLGILFGIIGYAMYIDGWNSPVPEQMYFRLIPGAQMMGHP</sequence>
<dbReference type="InterPro" id="IPR052378">
    <property type="entry name" value="NosR_regulator"/>
</dbReference>
<evidence type="ECO:0000313" key="11">
    <source>
        <dbReference type="Proteomes" id="UP001058124"/>
    </source>
</evidence>